<name>A0ABT4I8G4_9ACTO</name>
<dbReference type="EMBL" id="JAPTMY010000016">
    <property type="protein sequence ID" value="MCZ0858037.1"/>
    <property type="molecule type" value="Genomic_DNA"/>
</dbReference>
<dbReference type="Gene3D" id="3.40.50.1000">
    <property type="entry name" value="HAD superfamily/HAD-like"/>
    <property type="match status" value="1"/>
</dbReference>
<feature type="compositionally biased region" description="Pro residues" evidence="5">
    <location>
        <begin position="21"/>
        <end position="37"/>
    </location>
</feature>
<accession>A0ABT4I8G4</accession>
<dbReference type="GO" id="GO:0016787">
    <property type="term" value="F:hydrolase activity"/>
    <property type="evidence" value="ECO:0007669"/>
    <property type="project" value="UniProtKB-KW"/>
</dbReference>
<dbReference type="NCBIfam" id="TIGR01490">
    <property type="entry name" value="HAD-SF-IB-hyp1"/>
    <property type="match status" value="1"/>
</dbReference>
<protein>
    <submittedName>
        <fullName evidence="7">HAD-IB family hydrolase</fullName>
    </submittedName>
</protein>
<evidence type="ECO:0000256" key="3">
    <source>
        <dbReference type="ARBA" id="ARBA00022801"/>
    </source>
</evidence>
<evidence type="ECO:0000313" key="8">
    <source>
        <dbReference type="Proteomes" id="UP001072034"/>
    </source>
</evidence>
<dbReference type="Proteomes" id="UP001072034">
    <property type="component" value="Unassembled WGS sequence"/>
</dbReference>
<keyword evidence="6" id="KW-0472">Membrane</keyword>
<keyword evidence="2" id="KW-0479">Metal-binding</keyword>
<comment type="similarity">
    <text evidence="1">Belongs to the HAD-like hydrolase superfamily. SerB family.</text>
</comment>
<dbReference type="PANTHER" id="PTHR43344">
    <property type="entry name" value="PHOSPHOSERINE PHOSPHATASE"/>
    <property type="match status" value="1"/>
</dbReference>
<dbReference type="InterPro" id="IPR036412">
    <property type="entry name" value="HAD-like_sf"/>
</dbReference>
<evidence type="ECO:0000256" key="6">
    <source>
        <dbReference type="SAM" id="Phobius"/>
    </source>
</evidence>
<dbReference type="Pfam" id="PF12710">
    <property type="entry name" value="HAD"/>
    <property type="match status" value="1"/>
</dbReference>
<evidence type="ECO:0000256" key="4">
    <source>
        <dbReference type="ARBA" id="ARBA00022842"/>
    </source>
</evidence>
<organism evidence="7 8">
    <name type="scientific">Actinomyces israelii</name>
    <dbReference type="NCBI Taxonomy" id="1659"/>
    <lineage>
        <taxon>Bacteria</taxon>
        <taxon>Bacillati</taxon>
        <taxon>Actinomycetota</taxon>
        <taxon>Actinomycetes</taxon>
        <taxon>Actinomycetales</taxon>
        <taxon>Actinomycetaceae</taxon>
        <taxon>Actinomyces</taxon>
    </lineage>
</organism>
<evidence type="ECO:0000313" key="7">
    <source>
        <dbReference type="EMBL" id="MCZ0858037.1"/>
    </source>
</evidence>
<dbReference type="InterPro" id="IPR023214">
    <property type="entry name" value="HAD_sf"/>
</dbReference>
<reference evidence="7" key="1">
    <citation type="submission" date="2022-10" db="EMBL/GenBank/DDBJ databases">
        <title>Genome sequence of Actinomyces israelii ATCC 10048.</title>
        <authorList>
            <person name="Watt R.M."/>
            <person name="Tong W.M."/>
        </authorList>
    </citation>
    <scope>NUCLEOTIDE SEQUENCE</scope>
    <source>
        <strain evidence="7">ATCC 10048</strain>
    </source>
</reference>
<evidence type="ECO:0000256" key="5">
    <source>
        <dbReference type="SAM" id="MobiDB-lite"/>
    </source>
</evidence>
<proteinExistence type="inferred from homology"/>
<dbReference type="PANTHER" id="PTHR43344:SF13">
    <property type="entry name" value="PHOSPHATASE RV3661-RELATED"/>
    <property type="match status" value="1"/>
</dbReference>
<evidence type="ECO:0000256" key="1">
    <source>
        <dbReference type="ARBA" id="ARBA00009184"/>
    </source>
</evidence>
<keyword evidence="3 7" id="KW-0378">Hydrolase</keyword>
<evidence type="ECO:0000256" key="2">
    <source>
        <dbReference type="ARBA" id="ARBA00022723"/>
    </source>
</evidence>
<keyword evidence="4" id="KW-0460">Magnesium</keyword>
<dbReference type="CDD" id="cd02612">
    <property type="entry name" value="HAD_PGPPase"/>
    <property type="match status" value="1"/>
</dbReference>
<dbReference type="NCBIfam" id="TIGR01488">
    <property type="entry name" value="HAD-SF-IB"/>
    <property type="match status" value="1"/>
</dbReference>
<keyword evidence="6" id="KW-1133">Transmembrane helix</keyword>
<sequence length="311" mass="32643">MTTPRSPGTTDGSAPLAAPDTPAPAAPTPPAAPPPGGSPARTCAYFDLDKTILATSTTLALGSPMRRSGLISTAALARGVIAQLPYLLVGANENQTGRLMERLALMSAGVERADMQAVVRDALATVIEPAVYAEALDLIAAHHRAGHDVVVVSASSAEMVEPIAALVGADRAIATRMEVDTEGRFTGRIEHSLLHGAKVDALVADASAHHIDLARSWAYSDSISDRPMLEAVGHPVAVNPDRDLRRLAAAQGWPVRDFERPVRVRVRIRMPRPSLPDGSRLLWGAAGLTGLAAVIVVLGAATAVRRARRPH</sequence>
<feature type="transmembrane region" description="Helical" evidence="6">
    <location>
        <begin position="281"/>
        <end position="304"/>
    </location>
</feature>
<feature type="compositionally biased region" description="Polar residues" evidence="5">
    <location>
        <begin position="1"/>
        <end position="12"/>
    </location>
</feature>
<comment type="caution">
    <text evidence="7">The sequence shown here is derived from an EMBL/GenBank/DDBJ whole genome shotgun (WGS) entry which is preliminary data.</text>
</comment>
<keyword evidence="6" id="KW-0812">Transmembrane</keyword>
<gene>
    <name evidence="7" type="ORF">OHJ16_08260</name>
</gene>
<dbReference type="InterPro" id="IPR006385">
    <property type="entry name" value="HAD_hydro_SerB1"/>
</dbReference>
<dbReference type="InterPro" id="IPR050582">
    <property type="entry name" value="HAD-like_SerB"/>
</dbReference>
<dbReference type="RefSeq" id="WP_268917516.1">
    <property type="nucleotide sequence ID" value="NZ_JAPTMY010000016.1"/>
</dbReference>
<dbReference type="Gene3D" id="1.20.1440.100">
    <property type="entry name" value="SG protein - dephosphorylation function"/>
    <property type="match status" value="1"/>
</dbReference>
<keyword evidence="8" id="KW-1185">Reference proteome</keyword>
<feature type="region of interest" description="Disordered" evidence="5">
    <location>
        <begin position="1"/>
        <end position="40"/>
    </location>
</feature>
<dbReference type="SUPFAM" id="SSF56784">
    <property type="entry name" value="HAD-like"/>
    <property type="match status" value="1"/>
</dbReference>